<accession>A0A0B2BWP8</accession>
<dbReference type="EMBL" id="JTDN01000003">
    <property type="protein sequence ID" value="KHL24240.1"/>
    <property type="molecule type" value="Genomic_DNA"/>
</dbReference>
<name>A0A0B2BWP8_9SPHN</name>
<keyword evidence="2" id="KW-1185">Reference proteome</keyword>
<gene>
    <name evidence="1" type="ORF">PK98_14780</name>
</gene>
<protein>
    <submittedName>
        <fullName evidence="1">Uncharacterized protein</fullName>
    </submittedName>
</protein>
<dbReference type="Proteomes" id="UP000030988">
    <property type="component" value="Unassembled WGS sequence"/>
</dbReference>
<reference evidence="1 2" key="1">
    <citation type="submission" date="2014-11" db="EMBL/GenBank/DDBJ databases">
        <title>Draft genome sequence of Kirrobacter mercurialis.</title>
        <authorList>
            <person name="Coil D.A."/>
            <person name="Eisen J.A."/>
        </authorList>
    </citation>
    <scope>NUCLEOTIDE SEQUENCE [LARGE SCALE GENOMIC DNA]</scope>
    <source>
        <strain evidence="1 2">Coronado</strain>
    </source>
</reference>
<proteinExistence type="predicted"/>
<comment type="caution">
    <text evidence="1">The sequence shown here is derived from an EMBL/GenBank/DDBJ whole genome shotgun (WGS) entry which is preliminary data.</text>
</comment>
<evidence type="ECO:0000313" key="1">
    <source>
        <dbReference type="EMBL" id="KHL24240.1"/>
    </source>
</evidence>
<dbReference type="STRING" id="1572751.PK98_14780"/>
<sequence length="79" mass="8527">MEAVVTTVQQSSAMQALRVATTFMSRAQHDTGSQYVHARNSSLVLQIQELPSLLLALAAVGAPLLVRLREPLCSIGDKH</sequence>
<organism evidence="1 2">
    <name type="scientific">Croceibacterium mercuriale</name>
    <dbReference type="NCBI Taxonomy" id="1572751"/>
    <lineage>
        <taxon>Bacteria</taxon>
        <taxon>Pseudomonadati</taxon>
        <taxon>Pseudomonadota</taxon>
        <taxon>Alphaproteobacteria</taxon>
        <taxon>Sphingomonadales</taxon>
        <taxon>Erythrobacteraceae</taxon>
        <taxon>Croceibacterium</taxon>
    </lineage>
</organism>
<dbReference type="AlphaFoldDB" id="A0A0B2BWP8"/>
<evidence type="ECO:0000313" key="2">
    <source>
        <dbReference type="Proteomes" id="UP000030988"/>
    </source>
</evidence>